<dbReference type="PATRIC" id="fig|1618443.3.peg.1169"/>
<evidence type="ECO:0000256" key="9">
    <source>
        <dbReference type="ARBA" id="ARBA00025475"/>
    </source>
</evidence>
<dbReference type="UniPathway" id="UPA00031">
    <property type="reaction ID" value="UER00010"/>
</dbReference>
<dbReference type="Gene3D" id="3.20.20.70">
    <property type="entry name" value="Aldolase class I"/>
    <property type="match status" value="1"/>
</dbReference>
<keyword evidence="6 11" id="KW-0028">Amino-acid biosynthesis</keyword>
<sequence length="254" mass="27507">MITKRIIPCLDMTEGKVVKGIKFEAFRDAGDPVELAEIYDKQGADELVFLDITATVDNRPILLDVVKRTAVKVTIPFSVGGGVRSVDDMRQILINGADKVSVNTGSVRNPELIKKCANTFGSQCVVLSLDAKKVRPKIWNVFIDGGRTDAGLNAIEWAKEAVRIGCGEILLTSIDQDGTKTGFDVELTKIISEAVSVPVIASGGGGKLSDFYDIFSKGKADAALAASLFHFNELTVLQIKDYLEKKGIEVRNET</sequence>
<dbReference type="EC" id="4.3.2.10" evidence="11"/>
<gene>
    <name evidence="11" type="primary">hisF</name>
    <name evidence="13" type="ORF">UV73_C0009G0008</name>
</gene>
<evidence type="ECO:0000313" key="14">
    <source>
        <dbReference type="Proteomes" id="UP000034894"/>
    </source>
</evidence>
<comment type="pathway">
    <text evidence="2 11">Amino-acid biosynthesis; L-histidine biosynthesis; L-histidine from 5-phospho-alpha-D-ribose 1-diphosphate: step 5/9.</text>
</comment>
<dbReference type="Pfam" id="PF00977">
    <property type="entry name" value="His_biosynth"/>
    <property type="match status" value="1"/>
</dbReference>
<keyword evidence="5 11" id="KW-0963">Cytoplasm</keyword>
<evidence type="ECO:0000256" key="3">
    <source>
        <dbReference type="ARBA" id="ARBA00009667"/>
    </source>
</evidence>
<evidence type="ECO:0000256" key="7">
    <source>
        <dbReference type="ARBA" id="ARBA00023102"/>
    </source>
</evidence>
<keyword evidence="8 11" id="KW-0456">Lyase</keyword>
<accession>A0A0G1DGG6</accession>
<dbReference type="GO" id="GO:0016829">
    <property type="term" value="F:lyase activity"/>
    <property type="evidence" value="ECO:0007669"/>
    <property type="project" value="UniProtKB-KW"/>
</dbReference>
<dbReference type="InterPro" id="IPR011060">
    <property type="entry name" value="RibuloseP-bd_barrel"/>
</dbReference>
<evidence type="ECO:0000256" key="6">
    <source>
        <dbReference type="ARBA" id="ARBA00022605"/>
    </source>
</evidence>
<evidence type="ECO:0000313" key="13">
    <source>
        <dbReference type="EMBL" id="KKS96657.1"/>
    </source>
</evidence>
<dbReference type="EMBL" id="LCFP01000009">
    <property type="protein sequence ID" value="KKS96657.1"/>
    <property type="molecule type" value="Genomic_DNA"/>
</dbReference>
<dbReference type="InterPro" id="IPR006062">
    <property type="entry name" value="His_biosynth"/>
</dbReference>
<evidence type="ECO:0000256" key="2">
    <source>
        <dbReference type="ARBA" id="ARBA00005091"/>
    </source>
</evidence>
<protein>
    <recommendedName>
        <fullName evidence="11">Imidazole glycerol phosphate synthase subunit HisF</fullName>
        <ecNumber evidence="11">4.3.2.10</ecNumber>
    </recommendedName>
    <alternativeName>
        <fullName evidence="11">IGP synthase cyclase subunit</fullName>
    </alternativeName>
    <alternativeName>
        <fullName evidence="11">IGP synthase subunit HisF</fullName>
    </alternativeName>
    <alternativeName>
        <fullName evidence="11">ImGP synthase subunit HisF</fullName>
        <shortName evidence="11">IGPS subunit HisF</shortName>
    </alternativeName>
</protein>
<dbReference type="SUPFAM" id="SSF51366">
    <property type="entry name" value="Ribulose-phoshate binding barrel"/>
    <property type="match status" value="1"/>
</dbReference>
<dbReference type="GO" id="GO:0000107">
    <property type="term" value="F:imidazoleglycerol-phosphate synthase activity"/>
    <property type="evidence" value="ECO:0007669"/>
    <property type="project" value="UniProtKB-UniRule"/>
</dbReference>
<dbReference type="STRING" id="1618443.UV73_C0009G0008"/>
<dbReference type="InterPro" id="IPR004651">
    <property type="entry name" value="HisF"/>
</dbReference>
<evidence type="ECO:0000256" key="4">
    <source>
        <dbReference type="ARBA" id="ARBA00011152"/>
    </source>
</evidence>
<dbReference type="NCBIfam" id="TIGR00735">
    <property type="entry name" value="hisF"/>
    <property type="match status" value="1"/>
</dbReference>
<feature type="active site" evidence="11">
    <location>
        <position position="130"/>
    </location>
</feature>
<dbReference type="PANTHER" id="PTHR21235:SF2">
    <property type="entry name" value="IMIDAZOLE GLYCEROL PHOSPHATE SYNTHASE HISHF"/>
    <property type="match status" value="1"/>
</dbReference>
<evidence type="ECO:0000256" key="8">
    <source>
        <dbReference type="ARBA" id="ARBA00023239"/>
    </source>
</evidence>
<dbReference type="PANTHER" id="PTHR21235">
    <property type="entry name" value="IMIDAZOLE GLYCEROL PHOSPHATE SYNTHASE SUBUNIT HISF/H IGP SYNTHASE SUBUNIT HISF/H"/>
    <property type="match status" value="1"/>
</dbReference>
<evidence type="ECO:0000256" key="11">
    <source>
        <dbReference type="HAMAP-Rule" id="MF_01013"/>
    </source>
</evidence>
<comment type="function">
    <text evidence="9 11">IGPS catalyzes the conversion of PRFAR and glutamine to IGP, AICAR and glutamate. The HisF subunit catalyzes the cyclization activity that produces IGP and AICAR from PRFAR using the ammonia provided by the HisH subunit.</text>
</comment>
<proteinExistence type="inferred from homology"/>
<dbReference type="FunFam" id="3.20.20.70:FF:000006">
    <property type="entry name" value="Imidazole glycerol phosphate synthase subunit HisF"/>
    <property type="match status" value="1"/>
</dbReference>
<evidence type="ECO:0000256" key="5">
    <source>
        <dbReference type="ARBA" id="ARBA00022490"/>
    </source>
</evidence>
<dbReference type="HAMAP" id="MF_01013">
    <property type="entry name" value="HisF"/>
    <property type="match status" value="1"/>
</dbReference>
<comment type="catalytic activity">
    <reaction evidence="10 11">
        <text>5-[(5-phospho-1-deoxy-D-ribulos-1-ylimino)methylamino]-1-(5-phospho-beta-D-ribosyl)imidazole-4-carboxamide + L-glutamine = D-erythro-1-(imidazol-4-yl)glycerol 3-phosphate + 5-amino-1-(5-phospho-beta-D-ribosyl)imidazole-4-carboxamide + L-glutamate + H(+)</text>
        <dbReference type="Rhea" id="RHEA:24793"/>
        <dbReference type="ChEBI" id="CHEBI:15378"/>
        <dbReference type="ChEBI" id="CHEBI:29985"/>
        <dbReference type="ChEBI" id="CHEBI:58278"/>
        <dbReference type="ChEBI" id="CHEBI:58359"/>
        <dbReference type="ChEBI" id="CHEBI:58475"/>
        <dbReference type="ChEBI" id="CHEBI:58525"/>
        <dbReference type="EC" id="4.3.2.10"/>
    </reaction>
</comment>
<dbReference type="AlphaFoldDB" id="A0A0G1DGG6"/>
<evidence type="ECO:0000256" key="1">
    <source>
        <dbReference type="ARBA" id="ARBA00004496"/>
    </source>
</evidence>
<evidence type="ECO:0000256" key="10">
    <source>
        <dbReference type="ARBA" id="ARBA00047838"/>
    </source>
</evidence>
<comment type="similarity">
    <text evidence="3 11 12">Belongs to the HisA/HisF family.</text>
</comment>
<dbReference type="CDD" id="cd04731">
    <property type="entry name" value="HisF"/>
    <property type="match status" value="1"/>
</dbReference>
<comment type="subcellular location">
    <subcellularLocation>
        <location evidence="1 11">Cytoplasm</location>
    </subcellularLocation>
</comment>
<dbReference type="InterPro" id="IPR013785">
    <property type="entry name" value="Aldolase_TIM"/>
</dbReference>
<keyword evidence="7 11" id="KW-0368">Histidine biosynthesis</keyword>
<dbReference type="GO" id="GO:0000105">
    <property type="term" value="P:L-histidine biosynthetic process"/>
    <property type="evidence" value="ECO:0007669"/>
    <property type="project" value="UniProtKB-UniRule"/>
</dbReference>
<feature type="active site" evidence="11">
    <location>
        <position position="11"/>
    </location>
</feature>
<evidence type="ECO:0000256" key="12">
    <source>
        <dbReference type="RuleBase" id="RU003657"/>
    </source>
</evidence>
<organism evidence="13 14">
    <name type="scientific">Candidatus Gottesmanbacteria bacterium GW2011_GWA2_43_14</name>
    <dbReference type="NCBI Taxonomy" id="1618443"/>
    <lineage>
        <taxon>Bacteria</taxon>
        <taxon>Candidatus Gottesmaniibacteriota</taxon>
    </lineage>
</organism>
<comment type="caution">
    <text evidence="13">The sequence shown here is derived from an EMBL/GenBank/DDBJ whole genome shotgun (WGS) entry which is preliminary data.</text>
</comment>
<comment type="subunit">
    <text evidence="4 11">Heterodimer of HisH and HisF.</text>
</comment>
<dbReference type="InterPro" id="IPR050064">
    <property type="entry name" value="IGPS_HisA/HisF"/>
</dbReference>
<reference evidence="13 14" key="1">
    <citation type="journal article" date="2015" name="Nature">
        <title>rRNA introns, odd ribosomes, and small enigmatic genomes across a large radiation of phyla.</title>
        <authorList>
            <person name="Brown C.T."/>
            <person name="Hug L.A."/>
            <person name="Thomas B.C."/>
            <person name="Sharon I."/>
            <person name="Castelle C.J."/>
            <person name="Singh A."/>
            <person name="Wilkins M.J."/>
            <person name="Williams K.H."/>
            <person name="Banfield J.F."/>
        </authorList>
    </citation>
    <scope>NUCLEOTIDE SEQUENCE [LARGE SCALE GENOMIC DNA]</scope>
</reference>
<name>A0A0G1DGG6_9BACT</name>
<dbReference type="GO" id="GO:0005737">
    <property type="term" value="C:cytoplasm"/>
    <property type="evidence" value="ECO:0007669"/>
    <property type="project" value="UniProtKB-SubCell"/>
</dbReference>
<dbReference type="Proteomes" id="UP000034894">
    <property type="component" value="Unassembled WGS sequence"/>
</dbReference>